<dbReference type="PANTHER" id="PTHR46274">
    <property type="entry name" value="PHOSPHATIDYLINOSITOL PHOSPHATASE"/>
    <property type="match status" value="1"/>
</dbReference>
<dbReference type="Pfam" id="PF00782">
    <property type="entry name" value="DSPc"/>
    <property type="match status" value="1"/>
</dbReference>
<dbReference type="AlphaFoldDB" id="A0A4U1JCQ8"/>
<sequence length="200" mass="22381">MAARRRSLQERRVTPGKILHPALLHPYRAAFYVFLAARRTLVGLSPDRGWRTWITPEIMIGGFLMPSDIAELERQGVRAVVNATSELVEPLGTLRAAGMAYLQIPCWDMQVPSLEDADRALTFLAEHIQAGHRVYVHCASGVGRSVALAVCYLALHEGMSVEEAIAWIRARRRVAMREGQLRFVNDYVSTRGRRGSAEKT</sequence>
<reference evidence="3 4" key="1">
    <citation type="submission" date="2019-04" db="EMBL/GenBank/DDBJ databases">
        <authorList>
            <person name="Li Y."/>
            <person name="Wang J."/>
        </authorList>
    </citation>
    <scope>NUCLEOTIDE SEQUENCE [LARGE SCALE GENOMIC DNA]</scope>
    <source>
        <strain evidence="3 4">DSM 14668</strain>
    </source>
</reference>
<comment type="caution">
    <text evidence="3">The sequence shown here is derived from an EMBL/GenBank/DDBJ whole genome shotgun (WGS) entry which is preliminary data.</text>
</comment>
<dbReference type="InterPro" id="IPR000387">
    <property type="entry name" value="Tyr_Pase_dom"/>
</dbReference>
<evidence type="ECO:0000313" key="4">
    <source>
        <dbReference type="Proteomes" id="UP000309215"/>
    </source>
</evidence>
<name>A0A4U1JCQ8_9BACT</name>
<feature type="domain" description="Tyrosine-protein phosphatase" evidence="1">
    <location>
        <begin position="50"/>
        <end position="196"/>
    </location>
</feature>
<dbReference type="InterPro" id="IPR000340">
    <property type="entry name" value="Dual-sp_phosphatase_cat-dom"/>
</dbReference>
<gene>
    <name evidence="3" type="ORF">E8A74_16420</name>
</gene>
<evidence type="ECO:0000259" key="1">
    <source>
        <dbReference type="PROSITE" id="PS50054"/>
    </source>
</evidence>
<keyword evidence="4" id="KW-1185">Reference proteome</keyword>
<feature type="domain" description="Tyrosine specific protein phosphatases" evidence="2">
    <location>
        <begin position="115"/>
        <end position="183"/>
    </location>
</feature>
<dbReference type="PANTHER" id="PTHR46274:SF6">
    <property type="entry name" value="TYR_PHOSPHATASE_2 DOMAIN-CONTAINING PROTEIN"/>
    <property type="match status" value="1"/>
</dbReference>
<dbReference type="InterPro" id="IPR029021">
    <property type="entry name" value="Prot-tyrosine_phosphatase-like"/>
</dbReference>
<dbReference type="EMBL" id="SSMQ01000015">
    <property type="protein sequence ID" value="TKD07877.1"/>
    <property type="molecule type" value="Genomic_DNA"/>
</dbReference>
<dbReference type="Proteomes" id="UP000309215">
    <property type="component" value="Unassembled WGS sequence"/>
</dbReference>
<accession>A0A4U1JCQ8</accession>
<dbReference type="OrthoDB" id="9806482at2"/>
<evidence type="ECO:0000313" key="3">
    <source>
        <dbReference type="EMBL" id="TKD07877.1"/>
    </source>
</evidence>
<dbReference type="PROSITE" id="PS50056">
    <property type="entry name" value="TYR_PHOSPHATASE_2"/>
    <property type="match status" value="1"/>
</dbReference>
<dbReference type="FunFam" id="3.90.190.10:FF:000157">
    <property type="entry name" value="Protein-tyrosine phosphatase"/>
    <property type="match status" value="1"/>
</dbReference>
<evidence type="ECO:0000259" key="2">
    <source>
        <dbReference type="PROSITE" id="PS50056"/>
    </source>
</evidence>
<dbReference type="Gene3D" id="3.90.190.10">
    <property type="entry name" value="Protein tyrosine phosphatase superfamily"/>
    <property type="match status" value="1"/>
</dbReference>
<dbReference type="SMART" id="SM00195">
    <property type="entry name" value="DSPc"/>
    <property type="match status" value="1"/>
</dbReference>
<proteinExistence type="predicted"/>
<organism evidence="3 4">
    <name type="scientific">Polyangium fumosum</name>
    <dbReference type="NCBI Taxonomy" id="889272"/>
    <lineage>
        <taxon>Bacteria</taxon>
        <taxon>Pseudomonadati</taxon>
        <taxon>Myxococcota</taxon>
        <taxon>Polyangia</taxon>
        <taxon>Polyangiales</taxon>
        <taxon>Polyangiaceae</taxon>
        <taxon>Polyangium</taxon>
    </lineage>
</organism>
<dbReference type="SUPFAM" id="SSF52799">
    <property type="entry name" value="(Phosphotyrosine protein) phosphatases II"/>
    <property type="match status" value="1"/>
</dbReference>
<protein>
    <recommendedName>
        <fullName evidence="5">Phosphatase</fullName>
    </recommendedName>
</protein>
<dbReference type="InterPro" id="IPR020422">
    <property type="entry name" value="TYR_PHOSPHATASE_DUAL_dom"/>
</dbReference>
<evidence type="ECO:0008006" key="5">
    <source>
        <dbReference type="Google" id="ProtNLM"/>
    </source>
</evidence>
<dbReference type="PROSITE" id="PS50054">
    <property type="entry name" value="TYR_PHOSPHATASE_DUAL"/>
    <property type="match status" value="1"/>
</dbReference>